<dbReference type="AlphaFoldDB" id="A0A158HD31"/>
<dbReference type="CDD" id="cd01392">
    <property type="entry name" value="HTH_LacI"/>
    <property type="match status" value="1"/>
</dbReference>
<evidence type="ECO:0000256" key="3">
    <source>
        <dbReference type="ARBA" id="ARBA00023125"/>
    </source>
</evidence>
<protein>
    <submittedName>
        <fullName evidence="6">Ribose operon repressor</fullName>
    </submittedName>
</protein>
<dbReference type="InterPro" id="IPR010982">
    <property type="entry name" value="Lambda_DNA-bd_dom_sf"/>
</dbReference>
<evidence type="ECO:0000256" key="1">
    <source>
        <dbReference type="ARBA" id="ARBA00022491"/>
    </source>
</evidence>
<dbReference type="GO" id="GO:0003700">
    <property type="term" value="F:DNA-binding transcription factor activity"/>
    <property type="evidence" value="ECO:0007669"/>
    <property type="project" value="TreeGrafter"/>
</dbReference>
<evidence type="ECO:0000256" key="4">
    <source>
        <dbReference type="ARBA" id="ARBA00023163"/>
    </source>
</evidence>
<dbReference type="PANTHER" id="PTHR30146">
    <property type="entry name" value="LACI-RELATED TRANSCRIPTIONAL REPRESSOR"/>
    <property type="match status" value="1"/>
</dbReference>
<dbReference type="Proteomes" id="UP000054977">
    <property type="component" value="Unassembled WGS sequence"/>
</dbReference>
<evidence type="ECO:0000256" key="2">
    <source>
        <dbReference type="ARBA" id="ARBA00023015"/>
    </source>
</evidence>
<comment type="caution">
    <text evidence="6">The sequence shown here is derived from an EMBL/GenBank/DDBJ whole genome shotgun (WGS) entry which is preliminary data.</text>
</comment>
<gene>
    <name evidence="6" type="ORF">AWB65_03215</name>
</gene>
<dbReference type="Gene3D" id="1.10.260.40">
    <property type="entry name" value="lambda repressor-like DNA-binding domains"/>
    <property type="match status" value="1"/>
</dbReference>
<dbReference type="PANTHER" id="PTHR30146:SF148">
    <property type="entry name" value="HTH-TYPE TRANSCRIPTIONAL REPRESSOR PURR-RELATED"/>
    <property type="match status" value="1"/>
</dbReference>
<dbReference type="SMART" id="SM00354">
    <property type="entry name" value="HTH_LACI"/>
    <property type="match status" value="1"/>
</dbReference>
<keyword evidence="2" id="KW-0805">Transcription regulation</keyword>
<dbReference type="STRING" id="326474.AWB65_03215"/>
<dbReference type="SUPFAM" id="SSF47413">
    <property type="entry name" value="lambda repressor-like DNA-binding domains"/>
    <property type="match status" value="1"/>
</dbReference>
<dbReference type="Gene3D" id="3.40.50.2300">
    <property type="match status" value="2"/>
</dbReference>
<name>A0A158HD31_9BURK</name>
<dbReference type="InterPro" id="IPR046335">
    <property type="entry name" value="LacI/GalR-like_sensor"/>
</dbReference>
<dbReference type="Pfam" id="PF13377">
    <property type="entry name" value="Peripla_BP_3"/>
    <property type="match status" value="1"/>
</dbReference>
<reference evidence="6" key="1">
    <citation type="submission" date="2016-01" db="EMBL/GenBank/DDBJ databases">
        <authorList>
            <person name="Peeters C."/>
        </authorList>
    </citation>
    <scope>NUCLEOTIDE SEQUENCE [LARGE SCALE GENOMIC DNA]</scope>
    <source>
        <strain evidence="6">LMG 22934</strain>
    </source>
</reference>
<dbReference type="Pfam" id="PF00356">
    <property type="entry name" value="LacI"/>
    <property type="match status" value="1"/>
</dbReference>
<keyword evidence="7" id="KW-1185">Reference proteome</keyword>
<keyword evidence="3" id="KW-0238">DNA-binding</keyword>
<dbReference type="InterPro" id="IPR000843">
    <property type="entry name" value="HTH_LacI"/>
</dbReference>
<dbReference type="RefSeq" id="WP_087668090.1">
    <property type="nucleotide sequence ID" value="NZ_FCNW02000015.1"/>
</dbReference>
<evidence type="ECO:0000259" key="5">
    <source>
        <dbReference type="PROSITE" id="PS50932"/>
    </source>
</evidence>
<organism evidence="6 7">
    <name type="scientific">Caballeronia humi</name>
    <dbReference type="NCBI Taxonomy" id="326474"/>
    <lineage>
        <taxon>Bacteria</taxon>
        <taxon>Pseudomonadati</taxon>
        <taxon>Pseudomonadota</taxon>
        <taxon>Betaproteobacteria</taxon>
        <taxon>Burkholderiales</taxon>
        <taxon>Burkholderiaceae</taxon>
        <taxon>Caballeronia</taxon>
    </lineage>
</organism>
<evidence type="ECO:0000313" key="7">
    <source>
        <dbReference type="Proteomes" id="UP000054977"/>
    </source>
</evidence>
<proteinExistence type="predicted"/>
<dbReference type="SUPFAM" id="SSF53822">
    <property type="entry name" value="Periplasmic binding protein-like I"/>
    <property type="match status" value="1"/>
</dbReference>
<sequence length="371" mass="39208">MSKDSAEGASTRTGIKAVAALAGVGIASVSRVLSGQPGSSPQLTQRVLDAARQLGYAPNALAQGLRRRATRSIGFVGSDITNPLIASIVSGAEGVLSLAGFSVLLTNSGGVASVDAERIEVLLQRQVDGLIVLPALEDDPATLAALRNTKAPVVLIDRTLPEDIVAHYVLSDHYRGVGDAARHLLASGHRRIGLVVGRDVRPTRERIRAVEDAFDGLGVARDLLVHRGMLSAEHGEAALEEMLAGDAPPSAVILGGNQLLEGALRVIHRRGLRLGIDLSLVCCDDVPLSRFHQPPIATVMRDPDLLGKRAAELLLGQLETPSAVEPVCLPTWFEPRASCGTWSEKIPTKTAAKIPGTRRRRAAASTDLVRE</sequence>
<keyword evidence="4" id="KW-0804">Transcription</keyword>
<evidence type="ECO:0000313" key="6">
    <source>
        <dbReference type="EMBL" id="SAL42236.1"/>
    </source>
</evidence>
<feature type="domain" description="HTH lacI-type" evidence="5">
    <location>
        <begin position="13"/>
        <end position="67"/>
    </location>
</feature>
<dbReference type="PROSITE" id="PS50932">
    <property type="entry name" value="HTH_LACI_2"/>
    <property type="match status" value="1"/>
</dbReference>
<accession>A0A158HD31</accession>
<dbReference type="OrthoDB" id="269117at2"/>
<keyword evidence="1" id="KW-0678">Repressor</keyword>
<dbReference type="EMBL" id="FCNW02000015">
    <property type="protein sequence ID" value="SAL42236.1"/>
    <property type="molecule type" value="Genomic_DNA"/>
</dbReference>
<dbReference type="GO" id="GO:0000976">
    <property type="term" value="F:transcription cis-regulatory region binding"/>
    <property type="evidence" value="ECO:0007669"/>
    <property type="project" value="TreeGrafter"/>
</dbReference>
<dbReference type="InterPro" id="IPR028082">
    <property type="entry name" value="Peripla_BP_I"/>
</dbReference>